<evidence type="ECO:0000256" key="3">
    <source>
        <dbReference type="ARBA" id="ARBA00022723"/>
    </source>
</evidence>
<evidence type="ECO:0000256" key="2">
    <source>
        <dbReference type="ARBA" id="ARBA00006171"/>
    </source>
</evidence>
<dbReference type="Pfam" id="PF13419">
    <property type="entry name" value="HAD_2"/>
    <property type="match status" value="1"/>
</dbReference>
<dbReference type="InterPro" id="IPR036412">
    <property type="entry name" value="HAD-like_sf"/>
</dbReference>
<evidence type="ECO:0000256" key="1">
    <source>
        <dbReference type="ARBA" id="ARBA00001946"/>
    </source>
</evidence>
<proteinExistence type="inferred from homology"/>
<accession>A0A4U6QL09</accession>
<dbReference type="OrthoDB" id="9797743at2"/>
<dbReference type="InterPro" id="IPR023198">
    <property type="entry name" value="PGP-like_dom2"/>
</dbReference>
<dbReference type="SFLD" id="SFLDS00003">
    <property type="entry name" value="Haloacid_Dehalogenase"/>
    <property type="match status" value="1"/>
</dbReference>
<evidence type="ECO:0000256" key="5">
    <source>
        <dbReference type="ARBA" id="ARBA00023277"/>
    </source>
</evidence>
<dbReference type="InterPro" id="IPR041492">
    <property type="entry name" value="HAD_2"/>
</dbReference>
<keyword evidence="3" id="KW-0479">Metal-binding</keyword>
<protein>
    <submittedName>
        <fullName evidence="6">HAD family phosphatase</fullName>
    </submittedName>
</protein>
<keyword evidence="5" id="KW-0119">Carbohydrate metabolism</keyword>
<dbReference type="RefSeq" id="WP_137448101.1">
    <property type="nucleotide sequence ID" value="NZ_SZZH01000001.1"/>
</dbReference>
<dbReference type="Gene3D" id="3.40.50.1000">
    <property type="entry name" value="HAD superfamily/HAD-like"/>
    <property type="match status" value="1"/>
</dbReference>
<dbReference type="Gene3D" id="1.10.150.240">
    <property type="entry name" value="Putative phosphatase, domain 2"/>
    <property type="match status" value="1"/>
</dbReference>
<gene>
    <name evidence="6" type="ORF">FDO65_03775</name>
</gene>
<keyword evidence="4" id="KW-0460">Magnesium</keyword>
<dbReference type="PANTHER" id="PTHR46193:SF18">
    <property type="entry name" value="HEXITOL PHOSPHATASE B"/>
    <property type="match status" value="1"/>
</dbReference>
<dbReference type="Proteomes" id="UP000306985">
    <property type="component" value="Unassembled WGS sequence"/>
</dbReference>
<sequence>MLFDMDGTLVDSEGHWERAMFDLAAEYERTLPPDILTAVTGTSVPDTVQLLTERLLPGGDPVAVQTRLLELTATRLAEGVLWQPGAEELLEAVRAAGLATALVTNSPRSIVQSSLPLLGVDRFDVTVCGDELPRQKPDPLPYLEAMNRLGVTAAECLAIEDSPSGVQAAIDAGVPVLVVPSSAGAIVPEGPGRIFAASLLEATVEELRHLHAEFRRRHA</sequence>
<dbReference type="GO" id="GO:0046872">
    <property type="term" value="F:metal ion binding"/>
    <property type="evidence" value="ECO:0007669"/>
    <property type="project" value="UniProtKB-KW"/>
</dbReference>
<reference evidence="6 7" key="1">
    <citation type="submission" date="2019-05" db="EMBL/GenBank/DDBJ databases">
        <title>Nakamurella sp. N5BH11, whole genome shotgun sequence.</title>
        <authorList>
            <person name="Tuo L."/>
        </authorList>
    </citation>
    <scope>NUCLEOTIDE SEQUENCE [LARGE SCALE GENOMIC DNA]</scope>
    <source>
        <strain evidence="6 7">N5BH11</strain>
    </source>
</reference>
<dbReference type="InterPro" id="IPR023214">
    <property type="entry name" value="HAD_sf"/>
</dbReference>
<dbReference type="CDD" id="cd07505">
    <property type="entry name" value="HAD_BPGM-like"/>
    <property type="match status" value="1"/>
</dbReference>
<dbReference type="AlphaFoldDB" id="A0A4U6QL09"/>
<comment type="cofactor">
    <cofactor evidence="1">
        <name>Mg(2+)</name>
        <dbReference type="ChEBI" id="CHEBI:18420"/>
    </cofactor>
</comment>
<name>A0A4U6QL09_9ACTN</name>
<dbReference type="PRINTS" id="PR00413">
    <property type="entry name" value="HADHALOGNASE"/>
</dbReference>
<keyword evidence="7" id="KW-1185">Reference proteome</keyword>
<dbReference type="NCBIfam" id="TIGR01509">
    <property type="entry name" value="HAD-SF-IA-v3"/>
    <property type="match status" value="1"/>
</dbReference>
<dbReference type="PANTHER" id="PTHR46193">
    <property type="entry name" value="6-PHOSPHOGLUCONATE PHOSPHATASE"/>
    <property type="match status" value="1"/>
</dbReference>
<dbReference type="EMBL" id="SZZH01000001">
    <property type="protein sequence ID" value="TKV60798.1"/>
    <property type="molecule type" value="Genomic_DNA"/>
</dbReference>
<dbReference type="GO" id="GO:0003824">
    <property type="term" value="F:catalytic activity"/>
    <property type="evidence" value="ECO:0007669"/>
    <property type="project" value="UniProtKB-ARBA"/>
</dbReference>
<dbReference type="InterPro" id="IPR006439">
    <property type="entry name" value="HAD-SF_hydro_IA"/>
</dbReference>
<comment type="similarity">
    <text evidence="2">Belongs to the HAD-like hydrolase superfamily. CbbY/CbbZ/Gph/YieH family.</text>
</comment>
<dbReference type="SFLD" id="SFLDG01129">
    <property type="entry name" value="C1.5:_HAD__Beta-PGM__Phosphata"/>
    <property type="match status" value="1"/>
</dbReference>
<organism evidence="6 7">
    <name type="scientific">Nakamurella flava</name>
    <dbReference type="NCBI Taxonomy" id="2576308"/>
    <lineage>
        <taxon>Bacteria</taxon>
        <taxon>Bacillati</taxon>
        <taxon>Actinomycetota</taxon>
        <taxon>Actinomycetes</taxon>
        <taxon>Nakamurellales</taxon>
        <taxon>Nakamurellaceae</taxon>
        <taxon>Nakamurella</taxon>
    </lineage>
</organism>
<evidence type="ECO:0000313" key="7">
    <source>
        <dbReference type="Proteomes" id="UP000306985"/>
    </source>
</evidence>
<dbReference type="SUPFAM" id="SSF56784">
    <property type="entry name" value="HAD-like"/>
    <property type="match status" value="1"/>
</dbReference>
<comment type="caution">
    <text evidence="6">The sequence shown here is derived from an EMBL/GenBank/DDBJ whole genome shotgun (WGS) entry which is preliminary data.</text>
</comment>
<dbReference type="InterPro" id="IPR051600">
    <property type="entry name" value="Beta-PGM-like"/>
</dbReference>
<evidence type="ECO:0000256" key="4">
    <source>
        <dbReference type="ARBA" id="ARBA00022842"/>
    </source>
</evidence>
<evidence type="ECO:0000313" key="6">
    <source>
        <dbReference type="EMBL" id="TKV60798.1"/>
    </source>
</evidence>